<feature type="domain" description="Histidine kinase" evidence="15">
    <location>
        <begin position="526"/>
        <end position="750"/>
    </location>
</feature>
<comment type="catalytic activity">
    <reaction evidence="1">
        <text>ATP + protein L-histidine = ADP + protein N-phospho-L-histidine.</text>
        <dbReference type="EC" id="2.7.13.3"/>
    </reaction>
</comment>
<dbReference type="SMART" id="SM00388">
    <property type="entry name" value="HisKA"/>
    <property type="match status" value="1"/>
</dbReference>
<sequence>MKSRLHAFHQRMTIKTRLIAALLLLLIVCLAGFTVYSLRRSESMIRRKELETYRFLVNTVRSAMRQKLHEAETAVQTVAQNPNIQRLFAERKREELLALLSPVYQTLKPSVSQLHFHLPDSTSFLRLHFPEEFGDNLKDYRLTVNECNTTQKLVAGLEEGIAGFGFRVVVPMNYQGRHTGSVEYGMDFGREFLLQLRQDLEGDYFIYRIVNGVVDMHLGTLDSDVCFIQGPQIEEILADQPVFKISDDRTTGFILIPFRRFNGEVQGFIKVVLDRSELARQMAQLTRSALLFGGGSIVGLTAIFFGLITLALRPIPQIVEQTKQISAEISRGNFTFRGNVKETSTDFQEIIAQINRIINALRESESQKQAILDAFPGMLYYIDRDFTILWANRTMRHIYPAIIGARCPNVMENYGQNFCKNCLVEKAIHSRRMEKDTQSYFDLFGKQETTYWENIAVPIETAAKQLRGCIKISWNITEQKRLEQLTRDLNRTLEDRIRHEIEKQKEQEQLIYQQSKLAALGELAAGIAHEINQPLNTIGFALDNLFSKFRKQTMTEDYLRTKIALLSEDIHRIRLIIDHVRTFSREQHSEHQETFDMNMSVEKALSLIRVQYANHNITVETDLSNDCLMIWGNLYHFEQVILNFLSNAKDAVEEKHSRTSLAGYEMKIHIRTYHHDNQMCLEVEDNGIGIEKSHLTQIFDPFYTTKDPDKGTGLGLSISYGLIKKMHGTLDVESRYQQGTIMRLTFSRESSKTQPFDDAFSQEFSSQKELQPLVL</sequence>
<dbReference type="SUPFAM" id="SSF55874">
    <property type="entry name" value="ATPase domain of HSP90 chaperone/DNA topoisomerase II/histidine kinase"/>
    <property type="match status" value="1"/>
</dbReference>
<keyword evidence="10" id="KW-0067">ATP-binding</keyword>
<evidence type="ECO:0000256" key="3">
    <source>
        <dbReference type="ARBA" id="ARBA00012438"/>
    </source>
</evidence>
<keyword evidence="4" id="KW-1003">Cell membrane</keyword>
<feature type="transmembrane region" description="Helical" evidence="14">
    <location>
        <begin position="289"/>
        <end position="312"/>
    </location>
</feature>
<dbReference type="Pfam" id="PF02518">
    <property type="entry name" value="HATPase_c"/>
    <property type="match status" value="1"/>
</dbReference>
<dbReference type="GO" id="GO:0000155">
    <property type="term" value="F:phosphorelay sensor kinase activity"/>
    <property type="evidence" value="ECO:0007669"/>
    <property type="project" value="InterPro"/>
</dbReference>
<comment type="caution">
    <text evidence="16">The sequence shown here is derived from an EMBL/GenBank/DDBJ whole genome shotgun (WGS) entry which is preliminary data.</text>
</comment>
<dbReference type="InterPro" id="IPR035965">
    <property type="entry name" value="PAS-like_dom_sf"/>
</dbReference>
<dbReference type="EC" id="2.7.13.3" evidence="3"/>
<evidence type="ECO:0000259" key="15">
    <source>
        <dbReference type="PROSITE" id="PS50109"/>
    </source>
</evidence>
<keyword evidence="11 14" id="KW-1133">Transmembrane helix</keyword>
<keyword evidence="12" id="KW-0902">Two-component regulatory system</keyword>
<reference evidence="16 17" key="1">
    <citation type="submission" date="2017-10" db="EMBL/GenBank/DDBJ databases">
        <title>Novel microbial diversity and functional potential in the marine mammal oral microbiome.</title>
        <authorList>
            <person name="Dudek N.K."/>
            <person name="Sun C.L."/>
            <person name="Burstein D."/>
            <person name="Kantor R.S."/>
            <person name="Aliaga Goltsman D.S."/>
            <person name="Bik E.M."/>
            <person name="Thomas B.C."/>
            <person name="Banfield J.F."/>
            <person name="Relman D.A."/>
        </authorList>
    </citation>
    <scope>NUCLEOTIDE SEQUENCE [LARGE SCALE GENOMIC DNA]</scope>
    <source>
        <strain evidence="16">DOLJORAL78_47_16</strain>
    </source>
</reference>
<keyword evidence="6" id="KW-0808">Transferase</keyword>
<dbReference type="GO" id="GO:0005524">
    <property type="term" value="F:ATP binding"/>
    <property type="evidence" value="ECO:0007669"/>
    <property type="project" value="UniProtKB-KW"/>
</dbReference>
<evidence type="ECO:0000313" key="17">
    <source>
        <dbReference type="Proteomes" id="UP000230821"/>
    </source>
</evidence>
<dbReference type="InterPro" id="IPR005467">
    <property type="entry name" value="His_kinase_dom"/>
</dbReference>
<protein>
    <recommendedName>
        <fullName evidence="3">histidine kinase</fullName>
        <ecNumber evidence="3">2.7.13.3</ecNumber>
    </recommendedName>
</protein>
<dbReference type="SUPFAM" id="SSF103190">
    <property type="entry name" value="Sensory domain-like"/>
    <property type="match status" value="1"/>
</dbReference>
<dbReference type="SUPFAM" id="SSF47384">
    <property type="entry name" value="Homodimeric domain of signal transducing histidine kinase"/>
    <property type="match status" value="1"/>
</dbReference>
<dbReference type="CDD" id="cd00082">
    <property type="entry name" value="HisKA"/>
    <property type="match status" value="1"/>
</dbReference>
<proteinExistence type="predicted"/>
<dbReference type="PRINTS" id="PR00344">
    <property type="entry name" value="BCTRLSENSOR"/>
</dbReference>
<feature type="transmembrane region" description="Helical" evidence="14">
    <location>
        <begin position="18"/>
        <end position="38"/>
    </location>
</feature>
<dbReference type="InterPro" id="IPR003594">
    <property type="entry name" value="HATPase_dom"/>
</dbReference>
<evidence type="ECO:0000256" key="12">
    <source>
        <dbReference type="ARBA" id="ARBA00023012"/>
    </source>
</evidence>
<evidence type="ECO:0000256" key="1">
    <source>
        <dbReference type="ARBA" id="ARBA00000085"/>
    </source>
</evidence>
<dbReference type="GO" id="GO:0005886">
    <property type="term" value="C:plasma membrane"/>
    <property type="evidence" value="ECO:0007669"/>
    <property type="project" value="UniProtKB-SubCell"/>
</dbReference>
<dbReference type="InterPro" id="IPR004358">
    <property type="entry name" value="Sig_transdc_His_kin-like_C"/>
</dbReference>
<evidence type="ECO:0000256" key="14">
    <source>
        <dbReference type="SAM" id="Phobius"/>
    </source>
</evidence>
<dbReference type="Gene3D" id="3.30.565.10">
    <property type="entry name" value="Histidine kinase-like ATPase, C-terminal domain"/>
    <property type="match status" value="1"/>
</dbReference>
<keyword evidence="8" id="KW-0547">Nucleotide-binding</keyword>
<keyword evidence="13" id="KW-0175">Coiled coil</keyword>
<dbReference type="SUPFAM" id="SSF55785">
    <property type="entry name" value="PYP-like sensor domain (PAS domain)"/>
    <property type="match status" value="1"/>
</dbReference>
<accession>A0A2G6K719</accession>
<dbReference type="InterPro" id="IPR003661">
    <property type="entry name" value="HisK_dim/P_dom"/>
</dbReference>
<feature type="coiled-coil region" evidence="13">
    <location>
        <begin position="475"/>
        <end position="509"/>
    </location>
</feature>
<evidence type="ECO:0000256" key="2">
    <source>
        <dbReference type="ARBA" id="ARBA00004651"/>
    </source>
</evidence>
<dbReference type="InterPro" id="IPR029150">
    <property type="entry name" value="dCache_3"/>
</dbReference>
<dbReference type="Pfam" id="PF14827">
    <property type="entry name" value="dCache_3"/>
    <property type="match status" value="1"/>
</dbReference>
<dbReference type="PANTHER" id="PTHR43065:SF42">
    <property type="entry name" value="TWO-COMPONENT SENSOR PPRA"/>
    <property type="match status" value="1"/>
</dbReference>
<evidence type="ECO:0000256" key="8">
    <source>
        <dbReference type="ARBA" id="ARBA00022741"/>
    </source>
</evidence>
<evidence type="ECO:0000256" key="5">
    <source>
        <dbReference type="ARBA" id="ARBA00022553"/>
    </source>
</evidence>
<dbReference type="InterPro" id="IPR036890">
    <property type="entry name" value="HATPase_C_sf"/>
</dbReference>
<evidence type="ECO:0000256" key="9">
    <source>
        <dbReference type="ARBA" id="ARBA00022777"/>
    </source>
</evidence>
<organism evidence="16 17">
    <name type="scientific">candidate division KSB3 bacterium</name>
    <dbReference type="NCBI Taxonomy" id="2044937"/>
    <lineage>
        <taxon>Bacteria</taxon>
        <taxon>candidate division KSB3</taxon>
    </lineage>
</organism>
<dbReference type="PROSITE" id="PS50109">
    <property type="entry name" value="HIS_KIN"/>
    <property type="match status" value="1"/>
</dbReference>
<keyword evidence="9" id="KW-0418">Kinase</keyword>
<evidence type="ECO:0000256" key="13">
    <source>
        <dbReference type="SAM" id="Coils"/>
    </source>
</evidence>
<dbReference type="EMBL" id="PDSK01000144">
    <property type="protein sequence ID" value="PIE31498.1"/>
    <property type="molecule type" value="Genomic_DNA"/>
</dbReference>
<evidence type="ECO:0000313" key="16">
    <source>
        <dbReference type="EMBL" id="PIE31498.1"/>
    </source>
</evidence>
<dbReference type="AlphaFoldDB" id="A0A2G6K719"/>
<dbReference type="PANTHER" id="PTHR43065">
    <property type="entry name" value="SENSOR HISTIDINE KINASE"/>
    <property type="match status" value="1"/>
</dbReference>
<dbReference type="Proteomes" id="UP000230821">
    <property type="component" value="Unassembled WGS sequence"/>
</dbReference>
<dbReference type="Gene3D" id="1.10.287.130">
    <property type="match status" value="1"/>
</dbReference>
<dbReference type="Gene3D" id="3.30.450.20">
    <property type="entry name" value="PAS domain"/>
    <property type="match status" value="1"/>
</dbReference>
<evidence type="ECO:0000256" key="11">
    <source>
        <dbReference type="ARBA" id="ARBA00022989"/>
    </source>
</evidence>
<evidence type="ECO:0000256" key="4">
    <source>
        <dbReference type="ARBA" id="ARBA00022475"/>
    </source>
</evidence>
<keyword evidence="7 14" id="KW-0812">Transmembrane</keyword>
<evidence type="ECO:0000256" key="10">
    <source>
        <dbReference type="ARBA" id="ARBA00022840"/>
    </source>
</evidence>
<evidence type="ECO:0000256" key="6">
    <source>
        <dbReference type="ARBA" id="ARBA00022679"/>
    </source>
</evidence>
<dbReference type="Pfam" id="PF00512">
    <property type="entry name" value="HisKA"/>
    <property type="match status" value="1"/>
</dbReference>
<dbReference type="SMART" id="SM00387">
    <property type="entry name" value="HATPase_c"/>
    <property type="match status" value="1"/>
</dbReference>
<evidence type="ECO:0000256" key="7">
    <source>
        <dbReference type="ARBA" id="ARBA00022692"/>
    </source>
</evidence>
<gene>
    <name evidence="16" type="ORF">CSA56_18135</name>
</gene>
<keyword evidence="5" id="KW-0597">Phosphoprotein</keyword>
<keyword evidence="14" id="KW-0472">Membrane</keyword>
<dbReference type="InterPro" id="IPR029151">
    <property type="entry name" value="Sensor-like_sf"/>
</dbReference>
<dbReference type="InterPro" id="IPR036097">
    <property type="entry name" value="HisK_dim/P_sf"/>
</dbReference>
<comment type="subcellular location">
    <subcellularLocation>
        <location evidence="2">Cell membrane</location>
        <topology evidence="2">Multi-pass membrane protein</topology>
    </subcellularLocation>
</comment>
<name>A0A2G6K719_9BACT</name>